<dbReference type="EnsemblBacteria" id="CAD73314">
    <property type="protein sequence ID" value="CAD73314"/>
    <property type="gene ID" value="RB3644"/>
</dbReference>
<protein>
    <submittedName>
        <fullName evidence="1">Uncharacterized protein</fullName>
    </submittedName>
</protein>
<reference evidence="1 2" key="1">
    <citation type="journal article" date="2003" name="Proc. Natl. Acad. Sci. U.S.A.">
        <title>Complete genome sequence of the marine planctomycete Pirellula sp. strain 1.</title>
        <authorList>
            <person name="Gloeckner F.O."/>
            <person name="Kube M."/>
            <person name="Bauer M."/>
            <person name="Teeling H."/>
            <person name="Lombardot T."/>
            <person name="Ludwig W."/>
            <person name="Gade D."/>
            <person name="Beck A."/>
            <person name="Borzym K."/>
            <person name="Heitmann K."/>
            <person name="Rabus R."/>
            <person name="Schlesner H."/>
            <person name="Amann R."/>
            <person name="Reinhardt R."/>
        </authorList>
    </citation>
    <scope>NUCLEOTIDE SEQUENCE [LARGE SCALE GENOMIC DNA]</scope>
    <source>
        <strain evidence="2">DSM 10527 / NCIMB 13988 / SH1</strain>
    </source>
</reference>
<dbReference type="HOGENOM" id="CLU_1968817_0_0_0"/>
<name>Q7UTX0_RHOBA</name>
<dbReference type="KEGG" id="rba:RB3644"/>
<organism evidence="1 2">
    <name type="scientific">Rhodopirellula baltica (strain DSM 10527 / NCIMB 13988 / SH1)</name>
    <dbReference type="NCBI Taxonomy" id="243090"/>
    <lineage>
        <taxon>Bacteria</taxon>
        <taxon>Pseudomonadati</taxon>
        <taxon>Planctomycetota</taxon>
        <taxon>Planctomycetia</taxon>
        <taxon>Pirellulales</taxon>
        <taxon>Pirellulaceae</taxon>
        <taxon>Rhodopirellula</taxon>
    </lineage>
</organism>
<dbReference type="AlphaFoldDB" id="Q7UTX0"/>
<accession>Q7UTX0</accession>
<keyword evidence="2" id="KW-1185">Reference proteome</keyword>
<dbReference type="Proteomes" id="UP000001025">
    <property type="component" value="Chromosome"/>
</dbReference>
<proteinExistence type="predicted"/>
<sequence>MPLCILQSWCFPAQMSSAECAHDRTGSWVTNPSHLLNLDVFCTRPFFATCFVERDLLTFTEVIEVHAFNAGRVKEQVLRAANVNETEAFVGETFDRTFCHFSIYSKEFLVADAGDEVVLACRLPHAS</sequence>
<evidence type="ECO:0000313" key="2">
    <source>
        <dbReference type="Proteomes" id="UP000001025"/>
    </source>
</evidence>
<dbReference type="EMBL" id="BX294139">
    <property type="protein sequence ID" value="CAD73314.1"/>
    <property type="molecule type" value="Genomic_DNA"/>
</dbReference>
<gene>
    <name evidence="1" type="ordered locus">RB3644</name>
</gene>
<dbReference type="PATRIC" id="fig|243090.15.peg.1693"/>
<dbReference type="STRING" id="243090.RB3644"/>
<dbReference type="InParanoid" id="Q7UTX0"/>
<evidence type="ECO:0000313" key="1">
    <source>
        <dbReference type="EMBL" id="CAD73314.1"/>
    </source>
</evidence>